<feature type="transmembrane region" description="Helical" evidence="1">
    <location>
        <begin position="104"/>
        <end position="127"/>
    </location>
</feature>
<keyword evidence="1" id="KW-0812">Transmembrane</keyword>
<keyword evidence="1" id="KW-1133">Transmembrane helix</keyword>
<dbReference type="PROSITE" id="PS51257">
    <property type="entry name" value="PROKAR_LIPOPROTEIN"/>
    <property type="match status" value="1"/>
</dbReference>
<evidence type="ECO:0008006" key="5">
    <source>
        <dbReference type="Google" id="ProtNLM"/>
    </source>
</evidence>
<feature type="chain" id="PRO_5008135963" description="Secreted protein" evidence="2">
    <location>
        <begin position="24"/>
        <end position="380"/>
    </location>
</feature>
<organism evidence="3 4">
    <name type="scientific">Anopheles maculatus</name>
    <dbReference type="NCBI Taxonomy" id="74869"/>
    <lineage>
        <taxon>Eukaryota</taxon>
        <taxon>Metazoa</taxon>
        <taxon>Ecdysozoa</taxon>
        <taxon>Arthropoda</taxon>
        <taxon>Hexapoda</taxon>
        <taxon>Insecta</taxon>
        <taxon>Pterygota</taxon>
        <taxon>Neoptera</taxon>
        <taxon>Endopterygota</taxon>
        <taxon>Diptera</taxon>
        <taxon>Nematocera</taxon>
        <taxon>Culicoidea</taxon>
        <taxon>Culicidae</taxon>
        <taxon>Anophelinae</taxon>
        <taxon>Anopheles</taxon>
        <taxon>Anopheles maculatus group</taxon>
    </lineage>
</organism>
<evidence type="ECO:0000256" key="1">
    <source>
        <dbReference type="SAM" id="Phobius"/>
    </source>
</evidence>
<dbReference type="VEuPathDB" id="VectorBase:AMAM010380"/>
<dbReference type="AlphaFoldDB" id="A0A182SNN5"/>
<reference evidence="4" key="1">
    <citation type="submission" date="2013-09" db="EMBL/GenBank/DDBJ databases">
        <title>The Genome Sequence of Anopheles maculatus species B.</title>
        <authorList>
            <consortium name="The Broad Institute Genomics Platform"/>
            <person name="Neafsey D.E."/>
            <person name="Besansky N."/>
            <person name="Howell P."/>
            <person name="Walton C."/>
            <person name="Young S.K."/>
            <person name="Zeng Q."/>
            <person name="Gargeya S."/>
            <person name="Fitzgerald M."/>
            <person name="Haas B."/>
            <person name="Abouelleil A."/>
            <person name="Allen A.W."/>
            <person name="Alvarado L."/>
            <person name="Arachchi H.M."/>
            <person name="Berlin A.M."/>
            <person name="Chapman S.B."/>
            <person name="Gainer-Dewar J."/>
            <person name="Goldberg J."/>
            <person name="Griggs A."/>
            <person name="Gujja S."/>
            <person name="Hansen M."/>
            <person name="Howarth C."/>
            <person name="Imamovic A."/>
            <person name="Ireland A."/>
            <person name="Larimer J."/>
            <person name="McCowan C."/>
            <person name="Murphy C."/>
            <person name="Pearson M."/>
            <person name="Poon T.W."/>
            <person name="Priest M."/>
            <person name="Roberts A."/>
            <person name="Saif S."/>
            <person name="Shea T."/>
            <person name="Sisk P."/>
            <person name="Sykes S."/>
            <person name="Wortman J."/>
            <person name="Nusbaum C."/>
            <person name="Birren B."/>
        </authorList>
    </citation>
    <scope>NUCLEOTIDE SEQUENCE [LARGE SCALE GENOMIC DNA]</scope>
    <source>
        <strain evidence="4">maculatus3</strain>
    </source>
</reference>
<feature type="signal peptide" evidence="2">
    <location>
        <begin position="1"/>
        <end position="23"/>
    </location>
</feature>
<evidence type="ECO:0000313" key="3">
    <source>
        <dbReference type="EnsemblMetazoa" id="AMAM010380-PA"/>
    </source>
</evidence>
<keyword evidence="1" id="KW-0472">Membrane</keyword>
<dbReference type="EnsemblMetazoa" id="AMAM010380-RA">
    <property type="protein sequence ID" value="AMAM010380-PA"/>
    <property type="gene ID" value="AMAM010380"/>
</dbReference>
<accession>A0A182SNN5</accession>
<evidence type="ECO:0000313" key="4">
    <source>
        <dbReference type="Proteomes" id="UP000075901"/>
    </source>
</evidence>
<protein>
    <recommendedName>
        <fullName evidence="5">Secreted protein</fullName>
    </recommendedName>
</protein>
<reference evidence="3" key="2">
    <citation type="submission" date="2020-05" db="UniProtKB">
        <authorList>
            <consortium name="EnsemblMetazoa"/>
        </authorList>
    </citation>
    <scope>IDENTIFICATION</scope>
    <source>
        <strain evidence="3">maculatus3</strain>
    </source>
</reference>
<keyword evidence="2" id="KW-0732">Signal</keyword>
<sequence>MCSPRCGPWWFWVVLACVNSEVADVPPAFVSTFFASSNMKCALASDGWFGMEGYARLPLYRESFARVDVTAGVPAVVTVAAVEVDGPLAVTLLVDVLPGVVESIAVATLVVVVVVVEVVAFALVVAAPPRLSAAMPTSTSALVLLCGRLLLAAIGKQREREITALPPGALTQQRMFRFRHVCLKPEGRYSRLETKVFIRRVAVSAAHHLQPIFAPNHRRHYERVKDKAGQHDREQRFTARLQQPIAQLFCSLANRLQLIVTERDTFEQCEQIRLLVGKLHLQRFGAGRRPGHFQPKQTHAEREMVVFGVFCQHRTEEGALGQGGRREHAQLVRDRIDVVFLALLLRRWWQIDHQVWWVCQHFRREPNAQRARFPAVTVRV</sequence>
<proteinExistence type="predicted"/>
<name>A0A182SNN5_9DIPT</name>
<keyword evidence="4" id="KW-1185">Reference proteome</keyword>
<dbReference type="Proteomes" id="UP000075901">
    <property type="component" value="Unassembled WGS sequence"/>
</dbReference>
<evidence type="ECO:0000256" key="2">
    <source>
        <dbReference type="SAM" id="SignalP"/>
    </source>
</evidence>